<dbReference type="KEGG" id="pcor:KS4_36860"/>
<evidence type="ECO:0000256" key="2">
    <source>
        <dbReference type="PROSITE-ProRule" id="PRU00703"/>
    </source>
</evidence>
<feature type="domain" description="CBS" evidence="3">
    <location>
        <begin position="9"/>
        <end position="68"/>
    </location>
</feature>
<keyword evidence="4" id="KW-0560">Oxidoreductase</keyword>
<feature type="domain" description="CBS" evidence="3">
    <location>
        <begin position="76"/>
        <end position="132"/>
    </location>
</feature>
<gene>
    <name evidence="4" type="primary">guaB_2</name>
    <name evidence="4" type="ORF">KS4_36860</name>
</gene>
<dbReference type="PROSITE" id="PS51371">
    <property type="entry name" value="CBS"/>
    <property type="match status" value="2"/>
</dbReference>
<evidence type="ECO:0000313" key="4">
    <source>
        <dbReference type="EMBL" id="QDU35603.1"/>
    </source>
</evidence>
<dbReference type="Pfam" id="PF00571">
    <property type="entry name" value="CBS"/>
    <property type="match status" value="2"/>
</dbReference>
<reference evidence="4 5" key="1">
    <citation type="submission" date="2019-02" db="EMBL/GenBank/DDBJ databases">
        <title>Deep-cultivation of Planctomycetes and their phenomic and genomic characterization uncovers novel biology.</title>
        <authorList>
            <person name="Wiegand S."/>
            <person name="Jogler M."/>
            <person name="Boedeker C."/>
            <person name="Pinto D."/>
            <person name="Vollmers J."/>
            <person name="Rivas-Marin E."/>
            <person name="Kohn T."/>
            <person name="Peeters S.H."/>
            <person name="Heuer A."/>
            <person name="Rast P."/>
            <person name="Oberbeckmann S."/>
            <person name="Bunk B."/>
            <person name="Jeske O."/>
            <person name="Meyerdierks A."/>
            <person name="Storesund J.E."/>
            <person name="Kallscheuer N."/>
            <person name="Luecker S."/>
            <person name="Lage O.M."/>
            <person name="Pohl T."/>
            <person name="Merkel B.J."/>
            <person name="Hornburger P."/>
            <person name="Mueller R.-W."/>
            <person name="Bruemmer F."/>
            <person name="Labrenz M."/>
            <person name="Spormann A.M."/>
            <person name="Op den Camp H."/>
            <person name="Overmann J."/>
            <person name="Amann R."/>
            <person name="Jetten M.S.M."/>
            <person name="Mascher T."/>
            <person name="Medema M.H."/>
            <person name="Devos D.P."/>
            <person name="Kaster A.-K."/>
            <person name="Ovreas L."/>
            <person name="Rohde M."/>
            <person name="Galperin M.Y."/>
            <person name="Jogler C."/>
        </authorList>
    </citation>
    <scope>NUCLEOTIDE SEQUENCE [LARGE SCALE GENOMIC DNA]</scope>
    <source>
        <strain evidence="4 5">KS4</strain>
    </source>
</reference>
<keyword evidence="5" id="KW-1185">Reference proteome</keyword>
<dbReference type="InterPro" id="IPR044725">
    <property type="entry name" value="CBSX3_CBS_dom"/>
</dbReference>
<dbReference type="Gene3D" id="3.10.580.10">
    <property type="entry name" value="CBS-domain"/>
    <property type="match status" value="1"/>
</dbReference>
<proteinExistence type="predicted"/>
<dbReference type="EMBL" id="CP036425">
    <property type="protein sequence ID" value="QDU35603.1"/>
    <property type="molecule type" value="Genomic_DNA"/>
</dbReference>
<evidence type="ECO:0000256" key="1">
    <source>
        <dbReference type="ARBA" id="ARBA00023122"/>
    </source>
</evidence>
<dbReference type="OrthoDB" id="5295985at2"/>
<evidence type="ECO:0000259" key="3">
    <source>
        <dbReference type="PROSITE" id="PS51371"/>
    </source>
</evidence>
<protein>
    <submittedName>
        <fullName evidence="4">Inosine-5'-monophosphate dehydrogenase</fullName>
        <ecNumber evidence="4">1.1.1.205</ecNumber>
    </submittedName>
</protein>
<dbReference type="InterPro" id="IPR051257">
    <property type="entry name" value="Diverse_CBS-Domain"/>
</dbReference>
<dbReference type="EC" id="1.1.1.205" evidence="4"/>
<dbReference type="CDD" id="cd04623">
    <property type="entry name" value="CBS_pair_bac_euk"/>
    <property type="match status" value="1"/>
</dbReference>
<evidence type="ECO:0000313" key="5">
    <source>
        <dbReference type="Proteomes" id="UP000317369"/>
    </source>
</evidence>
<sequence>MATVGHILADKGGEVMKVSSQTTVMEASVKMNDKAIGALVVEEGDKVVGIFTERDVLRRVVVKGVKAEDVSVGDVMTGEVICCKPDMDLEEARGICMKRRVRHLPVIDDEGRLHGLISIGDLNAWDLTGHKRTIHYLHEYLYGT</sequence>
<dbReference type="InterPro" id="IPR000644">
    <property type="entry name" value="CBS_dom"/>
</dbReference>
<dbReference type="AlphaFoldDB" id="A0A517YZJ4"/>
<organism evidence="4 5">
    <name type="scientific">Poriferisphaera corsica</name>
    <dbReference type="NCBI Taxonomy" id="2528020"/>
    <lineage>
        <taxon>Bacteria</taxon>
        <taxon>Pseudomonadati</taxon>
        <taxon>Planctomycetota</taxon>
        <taxon>Phycisphaerae</taxon>
        <taxon>Phycisphaerales</taxon>
        <taxon>Phycisphaeraceae</taxon>
        <taxon>Poriferisphaera</taxon>
    </lineage>
</organism>
<dbReference type="Proteomes" id="UP000317369">
    <property type="component" value="Chromosome"/>
</dbReference>
<dbReference type="PANTHER" id="PTHR43080">
    <property type="entry name" value="CBS DOMAIN-CONTAINING PROTEIN CBSX3, MITOCHONDRIAL"/>
    <property type="match status" value="1"/>
</dbReference>
<name>A0A517YZJ4_9BACT</name>
<dbReference type="SMART" id="SM00116">
    <property type="entry name" value="CBS"/>
    <property type="match status" value="2"/>
</dbReference>
<dbReference type="GO" id="GO:0003938">
    <property type="term" value="F:IMP dehydrogenase activity"/>
    <property type="evidence" value="ECO:0007669"/>
    <property type="project" value="UniProtKB-EC"/>
</dbReference>
<dbReference type="RefSeq" id="WP_145081210.1">
    <property type="nucleotide sequence ID" value="NZ_CP036425.1"/>
</dbReference>
<dbReference type="PANTHER" id="PTHR43080:SF2">
    <property type="entry name" value="CBS DOMAIN-CONTAINING PROTEIN"/>
    <property type="match status" value="1"/>
</dbReference>
<keyword evidence="1 2" id="KW-0129">CBS domain</keyword>
<accession>A0A517YZJ4</accession>
<dbReference type="SUPFAM" id="SSF54631">
    <property type="entry name" value="CBS-domain pair"/>
    <property type="match status" value="1"/>
</dbReference>
<dbReference type="InterPro" id="IPR046342">
    <property type="entry name" value="CBS_dom_sf"/>
</dbReference>